<name>A0A2S1LS09_9FLAO</name>
<sequence>MKISREIKTAILVLSSILLFIWGYSFLKGKDLFNSYKTFYVVYEEVEGLAPSAPVTINGLTVGKVESITLDVNGKLLVELQVKTDFPISKSSIATIYEPSIIGGKQIAILPNFKDTSVAVSGDHLNSSVKPGMLSVVGDKLTPLQTKVEATVVTADSLLTSMNTVFDAKNKENLRITIEELTQTMKQFNKASVSLNSIISGNKNYIDGTMANLNKASGNFATLSDSLNNAKLGQAARNLEKTLANVDKLINDVQSGKGSIGKLLKDESMYNNLDAASKELELLLADVKNNPKRYVHFSVFGKKGTPYNETVKKDTIK</sequence>
<evidence type="ECO:0000313" key="5">
    <source>
        <dbReference type="Proteomes" id="UP000244677"/>
    </source>
</evidence>
<keyword evidence="1" id="KW-0175">Coiled coil</keyword>
<dbReference type="RefSeq" id="WP_108737950.1">
    <property type="nucleotide sequence ID" value="NZ_CP020919.1"/>
</dbReference>
<dbReference type="InterPro" id="IPR003399">
    <property type="entry name" value="Mce/MlaD"/>
</dbReference>
<dbReference type="PANTHER" id="PTHR33371:SF4">
    <property type="entry name" value="INTERMEMBRANE PHOSPHOLIPID TRANSPORT SYSTEM BINDING PROTEIN MLAD"/>
    <property type="match status" value="1"/>
</dbReference>
<keyword evidence="2" id="KW-0472">Membrane</keyword>
<dbReference type="OrthoDB" id="9769132at2"/>
<gene>
    <name evidence="4" type="ORF">FK004_14920</name>
</gene>
<feature type="coiled-coil region" evidence="1">
    <location>
        <begin position="232"/>
        <end position="290"/>
    </location>
</feature>
<evidence type="ECO:0000256" key="2">
    <source>
        <dbReference type="SAM" id="Phobius"/>
    </source>
</evidence>
<dbReference type="Proteomes" id="UP000244677">
    <property type="component" value="Chromosome"/>
</dbReference>
<accession>A0A2S1LS09</accession>
<keyword evidence="2" id="KW-1133">Transmembrane helix</keyword>
<dbReference type="Pfam" id="PF02470">
    <property type="entry name" value="MlaD"/>
    <property type="match status" value="1"/>
</dbReference>
<feature type="transmembrane region" description="Helical" evidence="2">
    <location>
        <begin position="7"/>
        <end position="27"/>
    </location>
</feature>
<evidence type="ECO:0000313" key="4">
    <source>
        <dbReference type="EMBL" id="AWG26426.1"/>
    </source>
</evidence>
<evidence type="ECO:0000256" key="1">
    <source>
        <dbReference type="SAM" id="Coils"/>
    </source>
</evidence>
<dbReference type="InterPro" id="IPR052336">
    <property type="entry name" value="MlaD_Phospholipid_Transporter"/>
</dbReference>
<evidence type="ECO:0000259" key="3">
    <source>
        <dbReference type="Pfam" id="PF02470"/>
    </source>
</evidence>
<keyword evidence="2" id="KW-0812">Transmembrane</keyword>
<feature type="domain" description="Mce/MlaD" evidence="3">
    <location>
        <begin position="36"/>
        <end position="111"/>
    </location>
</feature>
<keyword evidence="5" id="KW-1185">Reference proteome</keyword>
<protein>
    <submittedName>
        <fullName evidence="4">Organic solvent ABC transporter substrate-binding protein</fullName>
    </submittedName>
</protein>
<dbReference type="EMBL" id="CP020919">
    <property type="protein sequence ID" value="AWG26426.1"/>
    <property type="molecule type" value="Genomic_DNA"/>
</dbReference>
<reference evidence="4 5" key="1">
    <citation type="submission" date="2017-04" db="EMBL/GenBank/DDBJ databases">
        <title>Complete genome sequence of Flavobacterium kingsejong AJ004.</title>
        <authorList>
            <person name="Lee P.C."/>
        </authorList>
    </citation>
    <scope>NUCLEOTIDE SEQUENCE [LARGE SCALE GENOMIC DNA]</scope>
    <source>
        <strain evidence="4 5">AJ004</strain>
    </source>
</reference>
<dbReference type="KEGG" id="fki:FK004_14920"/>
<dbReference type="AlphaFoldDB" id="A0A2S1LS09"/>
<organism evidence="4 5">
    <name type="scientific">Flavobacterium kingsejongi</name>
    <dbReference type="NCBI Taxonomy" id="1678728"/>
    <lineage>
        <taxon>Bacteria</taxon>
        <taxon>Pseudomonadati</taxon>
        <taxon>Bacteroidota</taxon>
        <taxon>Flavobacteriia</taxon>
        <taxon>Flavobacteriales</taxon>
        <taxon>Flavobacteriaceae</taxon>
        <taxon>Flavobacterium</taxon>
    </lineage>
</organism>
<dbReference type="PANTHER" id="PTHR33371">
    <property type="entry name" value="INTERMEMBRANE PHOSPHOLIPID TRANSPORT SYSTEM BINDING PROTEIN MLAD-RELATED"/>
    <property type="match status" value="1"/>
</dbReference>
<proteinExistence type="predicted"/>